<feature type="domain" description="C2H2-type" evidence="9">
    <location>
        <begin position="259"/>
        <end position="287"/>
    </location>
</feature>
<feature type="domain" description="C2H2-type" evidence="9">
    <location>
        <begin position="233"/>
        <end position="260"/>
    </location>
</feature>
<evidence type="ECO:0000256" key="4">
    <source>
        <dbReference type="ARBA" id="ARBA00022771"/>
    </source>
</evidence>
<gene>
    <name evidence="10" type="ORF">OXX778_LOCUS550</name>
</gene>
<dbReference type="SUPFAM" id="SSF57667">
    <property type="entry name" value="beta-beta-alpha zinc fingers"/>
    <property type="match status" value="3"/>
</dbReference>
<proteinExistence type="predicted"/>
<keyword evidence="11" id="KW-1185">Reference proteome</keyword>
<keyword evidence="6" id="KW-0238">DNA-binding</keyword>
<accession>A0A813M3P0</accession>
<dbReference type="Proteomes" id="UP000663879">
    <property type="component" value="Unassembled WGS sequence"/>
</dbReference>
<keyword evidence="3" id="KW-0677">Repeat</keyword>
<evidence type="ECO:0000256" key="6">
    <source>
        <dbReference type="ARBA" id="ARBA00023125"/>
    </source>
</evidence>
<evidence type="ECO:0000313" key="11">
    <source>
        <dbReference type="Proteomes" id="UP000663879"/>
    </source>
</evidence>
<dbReference type="PANTHER" id="PTHR24391">
    <property type="entry name" value="HISTONE H4 TRANSCRIPTION FACTOR-RELATED"/>
    <property type="match status" value="1"/>
</dbReference>
<dbReference type="PANTHER" id="PTHR24391:SF18">
    <property type="entry name" value="EG:115C2.6 PROTEIN"/>
    <property type="match status" value="1"/>
</dbReference>
<evidence type="ECO:0000313" key="10">
    <source>
        <dbReference type="EMBL" id="CAF0708023.1"/>
    </source>
</evidence>
<dbReference type="Pfam" id="PF00096">
    <property type="entry name" value="zf-C2H2"/>
    <property type="match status" value="4"/>
</dbReference>
<sequence length="599" mass="70814">MNESQEVNKKKARVHRYCPKLDEIQFNLKCEWSNECNKVFSSMDLFLQHVDEHLEKINSTNLECKWLDCDSDLFDDESCLKRHVRFHAFHTKLKNIGLNVLENLHERQKESKEPQNIPKCNLDDQTRNVIPELPYKFECSWDHCDYTTDNPELFYRHIKNSHVDKFVVKDQNSKCLWSECEQKIPNKNRLVEHIRHHSQEKLVACPDCGALFASFTKFIDHCSRSSKIENMCFQCSHCNKKFATNNLLKEHIRKHVNKFKCPNCDMTCIDKKDLEKHILYKHTNQKAFKCPYCDHSCKTQYDLLKHVNLKHNEPCEYACDECDFKSKDFYKVKKHMLKPHGNDDDNTDHGYGLMYMCHICQKTYSQGSTLSKHLKTTHSIQWPSGHSRFRYKLETDGYYRLQTLRYESAELVEEFNKMSKIMDQNSSSLISNFESDANSNGSSLNNQSNLESSHLMLQVSAPDSDNFCDLNKNQNDQFTYLSYQTNYDTILNCNQLQNNIDYSRKNDEDQEMETQMYQDSNGQQYMILGNANKNFLSENPDRIDRVEFDIEHFLNSNFHVKEQSFKETEINLLNNFEHQNESMDFKNIDLIQTCSSKIF</sequence>
<evidence type="ECO:0000256" key="5">
    <source>
        <dbReference type="ARBA" id="ARBA00022833"/>
    </source>
</evidence>
<organism evidence="10 11">
    <name type="scientific">Brachionus calyciflorus</name>
    <dbReference type="NCBI Taxonomy" id="104777"/>
    <lineage>
        <taxon>Eukaryota</taxon>
        <taxon>Metazoa</taxon>
        <taxon>Spiralia</taxon>
        <taxon>Gnathifera</taxon>
        <taxon>Rotifera</taxon>
        <taxon>Eurotatoria</taxon>
        <taxon>Monogononta</taxon>
        <taxon>Pseudotrocha</taxon>
        <taxon>Ploima</taxon>
        <taxon>Brachionidae</taxon>
        <taxon>Brachionus</taxon>
    </lineage>
</organism>
<dbReference type="InterPro" id="IPR036236">
    <property type="entry name" value="Znf_C2H2_sf"/>
</dbReference>
<keyword evidence="5" id="KW-0862">Zinc</keyword>
<dbReference type="GO" id="GO:0045892">
    <property type="term" value="P:negative regulation of DNA-templated transcription"/>
    <property type="evidence" value="ECO:0007669"/>
    <property type="project" value="UniProtKB-ARBA"/>
</dbReference>
<dbReference type="GO" id="GO:0005634">
    <property type="term" value="C:nucleus"/>
    <property type="evidence" value="ECO:0007669"/>
    <property type="project" value="UniProtKB-SubCell"/>
</dbReference>
<evidence type="ECO:0000256" key="7">
    <source>
        <dbReference type="ARBA" id="ARBA00023242"/>
    </source>
</evidence>
<keyword evidence="4 8" id="KW-0863">Zinc-finger</keyword>
<feature type="domain" description="C2H2-type" evidence="9">
    <location>
        <begin position="355"/>
        <end position="383"/>
    </location>
</feature>
<dbReference type="AlphaFoldDB" id="A0A813M3P0"/>
<comment type="caution">
    <text evidence="10">The sequence shown here is derived from an EMBL/GenBank/DDBJ whole genome shotgun (WGS) entry which is preliminary data.</text>
</comment>
<dbReference type="PROSITE" id="PS50157">
    <property type="entry name" value="ZINC_FINGER_C2H2_2"/>
    <property type="match status" value="4"/>
</dbReference>
<evidence type="ECO:0000256" key="2">
    <source>
        <dbReference type="ARBA" id="ARBA00022723"/>
    </source>
</evidence>
<evidence type="ECO:0000256" key="8">
    <source>
        <dbReference type="PROSITE-ProRule" id="PRU00042"/>
    </source>
</evidence>
<reference evidence="10" key="1">
    <citation type="submission" date="2021-02" db="EMBL/GenBank/DDBJ databases">
        <authorList>
            <person name="Nowell W R."/>
        </authorList>
    </citation>
    <scope>NUCLEOTIDE SEQUENCE</scope>
    <source>
        <strain evidence="10">Ploen Becks lab</strain>
    </source>
</reference>
<keyword evidence="7" id="KW-0539">Nucleus</keyword>
<name>A0A813M3P0_9BILA</name>
<dbReference type="OrthoDB" id="10039931at2759"/>
<evidence type="ECO:0000256" key="1">
    <source>
        <dbReference type="ARBA" id="ARBA00004123"/>
    </source>
</evidence>
<keyword evidence="2" id="KW-0479">Metal-binding</keyword>
<dbReference type="GO" id="GO:0008270">
    <property type="term" value="F:zinc ion binding"/>
    <property type="evidence" value="ECO:0007669"/>
    <property type="project" value="UniProtKB-KW"/>
</dbReference>
<dbReference type="EMBL" id="CAJNOC010000028">
    <property type="protein sequence ID" value="CAF0708023.1"/>
    <property type="molecule type" value="Genomic_DNA"/>
</dbReference>
<evidence type="ECO:0000256" key="3">
    <source>
        <dbReference type="ARBA" id="ARBA00022737"/>
    </source>
</evidence>
<dbReference type="InterPro" id="IPR051574">
    <property type="entry name" value="ZnF_E-box_Homeobox"/>
</dbReference>
<dbReference type="SMART" id="SM00355">
    <property type="entry name" value="ZnF_C2H2"/>
    <property type="match status" value="10"/>
</dbReference>
<protein>
    <recommendedName>
        <fullName evidence="9">C2H2-type domain-containing protein</fullName>
    </recommendedName>
</protein>
<dbReference type="Gene3D" id="3.30.160.60">
    <property type="entry name" value="Classic Zinc Finger"/>
    <property type="match status" value="5"/>
</dbReference>
<feature type="domain" description="C2H2-type" evidence="9">
    <location>
        <begin position="173"/>
        <end position="202"/>
    </location>
</feature>
<dbReference type="InterPro" id="IPR013087">
    <property type="entry name" value="Znf_C2H2_type"/>
</dbReference>
<dbReference type="GO" id="GO:0000978">
    <property type="term" value="F:RNA polymerase II cis-regulatory region sequence-specific DNA binding"/>
    <property type="evidence" value="ECO:0007669"/>
    <property type="project" value="TreeGrafter"/>
</dbReference>
<dbReference type="GO" id="GO:0000981">
    <property type="term" value="F:DNA-binding transcription factor activity, RNA polymerase II-specific"/>
    <property type="evidence" value="ECO:0007669"/>
    <property type="project" value="TreeGrafter"/>
</dbReference>
<dbReference type="PROSITE" id="PS00028">
    <property type="entry name" value="ZINC_FINGER_C2H2_1"/>
    <property type="match status" value="5"/>
</dbReference>
<comment type="subcellular location">
    <subcellularLocation>
        <location evidence="1">Nucleus</location>
    </subcellularLocation>
</comment>
<evidence type="ECO:0000259" key="9">
    <source>
        <dbReference type="PROSITE" id="PS50157"/>
    </source>
</evidence>